<dbReference type="SMART" id="SM00954">
    <property type="entry name" value="RelA_SpoT"/>
    <property type="match status" value="1"/>
</dbReference>
<dbReference type="InterPro" id="IPR043519">
    <property type="entry name" value="NT_sf"/>
</dbReference>
<dbReference type="Gene3D" id="3.30.460.10">
    <property type="entry name" value="Beta Polymerase, domain 2"/>
    <property type="match status" value="1"/>
</dbReference>
<dbReference type="InterPro" id="IPR003607">
    <property type="entry name" value="HD/PDEase_dom"/>
</dbReference>
<feature type="domain" description="TGS" evidence="4">
    <location>
        <begin position="389"/>
        <end position="450"/>
    </location>
</feature>
<keyword evidence="5" id="KW-0378">Hydrolase</keyword>
<comment type="pathway">
    <text evidence="1">Purine metabolism.</text>
</comment>
<dbReference type="Gene3D" id="3.10.20.30">
    <property type="match status" value="1"/>
</dbReference>
<dbReference type="CDD" id="cd01668">
    <property type="entry name" value="TGS_RSH"/>
    <property type="match status" value="1"/>
</dbReference>
<dbReference type="InterPro" id="IPR006674">
    <property type="entry name" value="HD_domain"/>
</dbReference>
<organism evidence="5">
    <name type="scientific">candidate division CPR3 bacterium</name>
    <dbReference type="NCBI Taxonomy" id="2268181"/>
    <lineage>
        <taxon>Bacteria</taxon>
        <taxon>Bacteria division CPR3</taxon>
    </lineage>
</organism>
<name>A0A7C4M157_UNCC3</name>
<dbReference type="SMART" id="SM00471">
    <property type="entry name" value="HDc"/>
    <property type="match status" value="1"/>
</dbReference>
<dbReference type="PANTHER" id="PTHR21262:SF31">
    <property type="entry name" value="GTP PYROPHOSPHOKINASE"/>
    <property type="match status" value="1"/>
</dbReference>
<dbReference type="SUPFAM" id="SSF109604">
    <property type="entry name" value="HD-domain/PDEase-like"/>
    <property type="match status" value="1"/>
</dbReference>
<feature type="domain" description="HD" evidence="3">
    <location>
        <begin position="44"/>
        <end position="142"/>
    </location>
</feature>
<accession>A0A7C4M157</accession>
<dbReference type="InterPro" id="IPR012675">
    <property type="entry name" value="Beta-grasp_dom_sf"/>
</dbReference>
<gene>
    <name evidence="5" type="ORF">ENT43_04285</name>
</gene>
<dbReference type="InterPro" id="IPR004095">
    <property type="entry name" value="TGS"/>
</dbReference>
<dbReference type="NCBIfam" id="TIGR00691">
    <property type="entry name" value="spoT_relA"/>
    <property type="match status" value="1"/>
</dbReference>
<evidence type="ECO:0000259" key="3">
    <source>
        <dbReference type="PROSITE" id="PS51831"/>
    </source>
</evidence>
<dbReference type="PROSITE" id="PS51831">
    <property type="entry name" value="HD"/>
    <property type="match status" value="1"/>
</dbReference>
<dbReference type="SUPFAM" id="SSF81301">
    <property type="entry name" value="Nucleotidyltransferase"/>
    <property type="match status" value="1"/>
</dbReference>
<dbReference type="InterPro" id="IPR004811">
    <property type="entry name" value="RelA/Spo_fam"/>
</dbReference>
<dbReference type="InterPro" id="IPR007685">
    <property type="entry name" value="RelA_SpoT"/>
</dbReference>
<evidence type="ECO:0000256" key="1">
    <source>
        <dbReference type="ARBA" id="ARBA00025704"/>
    </source>
</evidence>
<evidence type="ECO:0000313" key="5">
    <source>
        <dbReference type="EMBL" id="HGT71447.1"/>
    </source>
</evidence>
<protein>
    <submittedName>
        <fullName evidence="5">Bifunctional (P)ppGpp synthetase/guanosine-3',5'-bis(Diphosphate) 3'-pyrophosphohydrolase</fullName>
    </submittedName>
</protein>
<dbReference type="FunFam" id="3.10.20.30:FF:000002">
    <property type="entry name" value="GTP pyrophosphokinase (RelA/SpoT)"/>
    <property type="match status" value="1"/>
</dbReference>
<dbReference type="GO" id="GO:0015969">
    <property type="term" value="P:guanosine tetraphosphate metabolic process"/>
    <property type="evidence" value="ECO:0007669"/>
    <property type="project" value="InterPro"/>
</dbReference>
<dbReference type="PANTHER" id="PTHR21262">
    <property type="entry name" value="GUANOSINE-3',5'-BIS DIPHOSPHATE 3'-PYROPHOSPHOHYDROLASE"/>
    <property type="match status" value="1"/>
</dbReference>
<dbReference type="FunFam" id="1.10.3210.10:FF:000001">
    <property type="entry name" value="GTP pyrophosphokinase RelA"/>
    <property type="match status" value="1"/>
</dbReference>
<dbReference type="SUPFAM" id="SSF81271">
    <property type="entry name" value="TGS-like"/>
    <property type="match status" value="1"/>
</dbReference>
<dbReference type="CDD" id="cd05399">
    <property type="entry name" value="NT_Rel-Spo_like"/>
    <property type="match status" value="1"/>
</dbReference>
<comment type="similarity">
    <text evidence="2">Belongs to the relA/spoT family.</text>
</comment>
<dbReference type="PROSITE" id="PS51880">
    <property type="entry name" value="TGS"/>
    <property type="match status" value="1"/>
</dbReference>
<evidence type="ECO:0000259" key="4">
    <source>
        <dbReference type="PROSITE" id="PS51880"/>
    </source>
</evidence>
<dbReference type="Gene3D" id="1.10.3210.10">
    <property type="entry name" value="Hypothetical protein af1432"/>
    <property type="match status" value="1"/>
</dbReference>
<dbReference type="InterPro" id="IPR012676">
    <property type="entry name" value="TGS-like"/>
</dbReference>
<dbReference type="EMBL" id="DSYQ01000029">
    <property type="protein sequence ID" value="HGT71447.1"/>
    <property type="molecule type" value="Genomic_DNA"/>
</dbReference>
<dbReference type="Pfam" id="PF04607">
    <property type="entry name" value="RelA_SpoT"/>
    <property type="match status" value="1"/>
</dbReference>
<dbReference type="GO" id="GO:0016787">
    <property type="term" value="F:hydrolase activity"/>
    <property type="evidence" value="ECO:0007669"/>
    <property type="project" value="UniProtKB-KW"/>
</dbReference>
<dbReference type="Pfam" id="PF13328">
    <property type="entry name" value="HD_4"/>
    <property type="match status" value="1"/>
</dbReference>
<dbReference type="GO" id="GO:0005886">
    <property type="term" value="C:plasma membrane"/>
    <property type="evidence" value="ECO:0007669"/>
    <property type="project" value="TreeGrafter"/>
</dbReference>
<proteinExistence type="inferred from homology"/>
<dbReference type="InterPro" id="IPR033655">
    <property type="entry name" value="TGS_RelA/SpoT"/>
</dbReference>
<comment type="function">
    <text evidence="2">In eubacteria ppGpp (guanosine 3'-diphosphate 5'-diphosphate) is a mediator of the stringent response that coordinates a variety of cellular activities in response to changes in nutritional abundance.</text>
</comment>
<sequence length="486" mass="55484">MDLKSFFSTSQKKFDEKDVSIIQKAFDIAQKSHEGEKRKSGEPYFNHTYKTALNLLKWGLDSETIAAGFLHDVVENTPTTIEDIKKEFGDNIAFLVDGVTKLGKIKYYGDERQVENLRKMFLAMAEDIRVVLIKLADRIHNIETLEYLPPNKQKRIATETLEIYAPLADRLGMGEIKGELEDKCFPYVYPKEYKKLIDELGNKVNDISDYLDKLKPFILEELKKEGVTPISINTRTKHLYSLWKKLQTQEVKGNINKVYDLAAARIILENIEQCYHALGTIHKIWKPLPGKIKDYIAIPKPNGYQSIHTTVFTNEGKIIEIQIRTAKMHEEAENGIAAHWAYSEQGKPETGGFAKQKNLNWVKQLKEWQNNIGESDDFMQSLKIDFFKDRIFAFTPKGDVINLPDGATPIDFAYSVHTDIGNHCMGAKVNDKMSSLSTQLKNWDVVEILTAKNKKPSQGWLEFAKTANARSKIRVALGIGKKDHLK</sequence>
<reference evidence="5" key="1">
    <citation type="journal article" date="2020" name="mSystems">
        <title>Genome- and Community-Level Interaction Insights into Carbon Utilization and Element Cycling Functions of Hydrothermarchaeota in Hydrothermal Sediment.</title>
        <authorList>
            <person name="Zhou Z."/>
            <person name="Liu Y."/>
            <person name="Xu W."/>
            <person name="Pan J."/>
            <person name="Luo Z.H."/>
            <person name="Li M."/>
        </authorList>
    </citation>
    <scope>NUCLEOTIDE SEQUENCE [LARGE SCALE GENOMIC DNA]</scope>
    <source>
        <strain evidence="5">SpSt-579</strain>
    </source>
</reference>
<dbReference type="AlphaFoldDB" id="A0A7C4M157"/>
<evidence type="ECO:0000256" key="2">
    <source>
        <dbReference type="RuleBase" id="RU003847"/>
    </source>
</evidence>
<comment type="caution">
    <text evidence="5">The sequence shown here is derived from an EMBL/GenBank/DDBJ whole genome shotgun (WGS) entry which is preliminary data.</text>
</comment>
<dbReference type="Pfam" id="PF02824">
    <property type="entry name" value="TGS"/>
    <property type="match status" value="1"/>
</dbReference>